<dbReference type="Proteomes" id="UP000293036">
    <property type="component" value="Unassembled WGS sequence"/>
</dbReference>
<comment type="similarity">
    <text evidence="2">Belongs to the bacterial solute-binding protein 8 family.</text>
</comment>
<evidence type="ECO:0000256" key="1">
    <source>
        <dbReference type="ARBA" id="ARBA00004196"/>
    </source>
</evidence>
<dbReference type="PROSITE" id="PS51257">
    <property type="entry name" value="PROKAR_LIPOPROTEIN"/>
    <property type="match status" value="1"/>
</dbReference>
<dbReference type="Gene3D" id="3.40.50.1980">
    <property type="entry name" value="Nitrogenase molybdenum iron protein domain"/>
    <property type="match status" value="2"/>
</dbReference>
<dbReference type="PANTHER" id="PTHR30532:SF24">
    <property type="entry name" value="FERRIC ENTEROBACTIN-BINDING PERIPLASMIC PROTEIN FEPB"/>
    <property type="match status" value="1"/>
</dbReference>
<feature type="chain" id="PRO_5039582318" evidence="5">
    <location>
        <begin position="23"/>
        <end position="343"/>
    </location>
</feature>
<organism evidence="7 8">
    <name type="scientific">Arcanobacterium bovis</name>
    <dbReference type="NCBI Taxonomy" id="2529275"/>
    <lineage>
        <taxon>Bacteria</taxon>
        <taxon>Bacillati</taxon>
        <taxon>Actinomycetota</taxon>
        <taxon>Actinomycetes</taxon>
        <taxon>Actinomycetales</taxon>
        <taxon>Actinomycetaceae</taxon>
        <taxon>Arcanobacterium</taxon>
    </lineage>
</organism>
<dbReference type="Pfam" id="PF01497">
    <property type="entry name" value="Peripla_BP_2"/>
    <property type="match status" value="1"/>
</dbReference>
<evidence type="ECO:0000256" key="2">
    <source>
        <dbReference type="ARBA" id="ARBA00008814"/>
    </source>
</evidence>
<dbReference type="SUPFAM" id="SSF53807">
    <property type="entry name" value="Helical backbone' metal receptor"/>
    <property type="match status" value="1"/>
</dbReference>
<dbReference type="EMBL" id="SJDT01000007">
    <property type="protein sequence ID" value="TBW20852.1"/>
    <property type="molecule type" value="Genomic_DNA"/>
</dbReference>
<keyword evidence="8" id="KW-1185">Reference proteome</keyword>
<feature type="domain" description="Fe/B12 periplasmic-binding" evidence="6">
    <location>
        <begin position="59"/>
        <end position="338"/>
    </location>
</feature>
<comment type="subcellular location">
    <subcellularLocation>
        <location evidence="1">Cell envelope</location>
    </subcellularLocation>
</comment>
<dbReference type="GO" id="GO:1901678">
    <property type="term" value="P:iron coordination entity transport"/>
    <property type="evidence" value="ECO:0007669"/>
    <property type="project" value="UniProtKB-ARBA"/>
</dbReference>
<sequence>MKKLKKFTAVACAAFTSIFVLTGCGTSTTSTGHQSSTSDAPVEIKHQYGTTTVKNIPQRIATVSWVNTDTVLAFDAVPVGVPAVEWGGNKNKSTDWIDSKLKELGAQWGSSKAPKQYSEVDGINFEAIAQVKPDLIVAAYSGMSKEQYDKLSKIAPVIGPIEPNYTTKWQDATRAVGKALRQEDKATKMITDLETKLKNIGEKNNFKGINFIAGNLDLATNNISIYTGGDTRGRFFSSIGLTEAPVVTANTPASKFFFDWSPERADELKSDIFYSWISADTKIADVEAHPLFGQIPAVKNRHLVVTNDDHATLSISAASVLSLPWAIDNFVPQIIKTVQNIRR</sequence>
<keyword evidence="4 5" id="KW-0732">Signal</keyword>
<evidence type="ECO:0000313" key="8">
    <source>
        <dbReference type="Proteomes" id="UP000293036"/>
    </source>
</evidence>
<dbReference type="InterPro" id="IPR051313">
    <property type="entry name" value="Bact_iron-sidero_bind"/>
</dbReference>
<dbReference type="CDD" id="cd01146">
    <property type="entry name" value="FhuD"/>
    <property type="match status" value="1"/>
</dbReference>
<accession>A0A4Q9V0B9</accession>
<dbReference type="OrthoDB" id="1846031at2"/>
<evidence type="ECO:0000256" key="5">
    <source>
        <dbReference type="SAM" id="SignalP"/>
    </source>
</evidence>
<dbReference type="PROSITE" id="PS50983">
    <property type="entry name" value="FE_B12_PBP"/>
    <property type="match status" value="1"/>
</dbReference>
<reference evidence="7 8" key="1">
    <citation type="submission" date="2019-02" db="EMBL/GenBank/DDBJ databases">
        <title>Arcanobacterium bovis sp. nov., isolated from the milk of a cow with mastitis.</title>
        <authorList>
            <person name="Sammra O."/>
            <person name="Foster G."/>
            <person name="Hassan A."/>
            <person name="Alssahen M."/>
            <person name="Laemmler C."/>
            <person name="Borowiak M."/>
            <person name="Malorny B."/>
            <person name="Abdulmawjood A."/>
        </authorList>
    </citation>
    <scope>NUCLEOTIDE SEQUENCE [LARGE SCALE GENOMIC DNA]</scope>
    <source>
        <strain evidence="7 8">C605018/01/1</strain>
    </source>
</reference>
<dbReference type="InterPro" id="IPR002491">
    <property type="entry name" value="ABC_transptr_periplasmic_BD"/>
</dbReference>
<comment type="caution">
    <text evidence="7">The sequence shown here is derived from an EMBL/GenBank/DDBJ whole genome shotgun (WGS) entry which is preliminary data.</text>
</comment>
<feature type="signal peptide" evidence="5">
    <location>
        <begin position="1"/>
        <end position="22"/>
    </location>
</feature>
<proteinExistence type="inferred from homology"/>
<dbReference type="AlphaFoldDB" id="A0A4Q9V0B9"/>
<dbReference type="GO" id="GO:0030288">
    <property type="term" value="C:outer membrane-bounded periplasmic space"/>
    <property type="evidence" value="ECO:0007669"/>
    <property type="project" value="TreeGrafter"/>
</dbReference>
<gene>
    <name evidence="7" type="ORF">EZJ44_07955</name>
</gene>
<evidence type="ECO:0000256" key="4">
    <source>
        <dbReference type="ARBA" id="ARBA00022729"/>
    </source>
</evidence>
<keyword evidence="3" id="KW-0813">Transport</keyword>
<dbReference type="RefSeq" id="WP_131282197.1">
    <property type="nucleotide sequence ID" value="NZ_JBHSLR010000003.1"/>
</dbReference>
<name>A0A4Q9V0B9_9ACTO</name>
<dbReference type="PANTHER" id="PTHR30532">
    <property type="entry name" value="IRON III DICITRATE-BINDING PERIPLASMIC PROTEIN"/>
    <property type="match status" value="1"/>
</dbReference>
<protein>
    <submittedName>
        <fullName evidence="7">Iron-siderophore ABC transporter substrate-binding protein</fullName>
    </submittedName>
</protein>
<evidence type="ECO:0000256" key="3">
    <source>
        <dbReference type="ARBA" id="ARBA00022448"/>
    </source>
</evidence>
<evidence type="ECO:0000313" key="7">
    <source>
        <dbReference type="EMBL" id="TBW20852.1"/>
    </source>
</evidence>
<evidence type="ECO:0000259" key="6">
    <source>
        <dbReference type="PROSITE" id="PS50983"/>
    </source>
</evidence>